<accession>A0A6A3CUV2</accession>
<dbReference type="PANTHER" id="PTHR46619:SF2">
    <property type="entry name" value="XS DOMAIN PROTEIN"/>
    <property type="match status" value="1"/>
</dbReference>
<dbReference type="Pfam" id="PF03468">
    <property type="entry name" value="XS"/>
    <property type="match status" value="1"/>
</dbReference>
<dbReference type="Gene3D" id="3.30.70.2890">
    <property type="entry name" value="XS domain"/>
    <property type="match status" value="1"/>
</dbReference>
<dbReference type="GO" id="GO:0031047">
    <property type="term" value="P:regulatory ncRNA-mediated gene silencing"/>
    <property type="evidence" value="ECO:0007669"/>
    <property type="project" value="InterPro"/>
</dbReference>
<feature type="region of interest" description="Disordered" evidence="1">
    <location>
        <begin position="433"/>
        <end position="482"/>
    </location>
</feature>
<gene>
    <name evidence="3" type="ORF">F3Y22_tig00001644pilonHSYRG00516</name>
</gene>
<protein>
    <recommendedName>
        <fullName evidence="2">XS domain-containing protein</fullName>
    </recommendedName>
</protein>
<organism evidence="3 4">
    <name type="scientific">Hibiscus syriacus</name>
    <name type="common">Rose of Sharon</name>
    <dbReference type="NCBI Taxonomy" id="106335"/>
    <lineage>
        <taxon>Eukaryota</taxon>
        <taxon>Viridiplantae</taxon>
        <taxon>Streptophyta</taxon>
        <taxon>Embryophyta</taxon>
        <taxon>Tracheophyta</taxon>
        <taxon>Spermatophyta</taxon>
        <taxon>Magnoliopsida</taxon>
        <taxon>eudicotyledons</taxon>
        <taxon>Gunneridae</taxon>
        <taxon>Pentapetalae</taxon>
        <taxon>rosids</taxon>
        <taxon>malvids</taxon>
        <taxon>Malvales</taxon>
        <taxon>Malvaceae</taxon>
        <taxon>Malvoideae</taxon>
        <taxon>Hibiscus</taxon>
    </lineage>
</organism>
<evidence type="ECO:0000259" key="2">
    <source>
        <dbReference type="Pfam" id="PF03468"/>
    </source>
</evidence>
<proteinExistence type="predicted"/>
<feature type="domain" description="XS" evidence="2">
    <location>
        <begin position="600"/>
        <end position="723"/>
    </location>
</feature>
<feature type="region of interest" description="Disordered" evidence="1">
    <location>
        <begin position="506"/>
        <end position="538"/>
    </location>
</feature>
<dbReference type="InterPro" id="IPR005380">
    <property type="entry name" value="XS_domain"/>
</dbReference>
<dbReference type="InterPro" id="IPR038588">
    <property type="entry name" value="XS_domain_sf"/>
</dbReference>
<dbReference type="AlphaFoldDB" id="A0A6A3CUV2"/>
<dbReference type="Proteomes" id="UP000436088">
    <property type="component" value="Unassembled WGS sequence"/>
</dbReference>
<keyword evidence="4" id="KW-1185">Reference proteome</keyword>
<name>A0A6A3CUV2_HIBSY</name>
<feature type="region of interest" description="Disordered" evidence="1">
    <location>
        <begin position="1"/>
        <end position="42"/>
    </location>
</feature>
<evidence type="ECO:0000256" key="1">
    <source>
        <dbReference type="SAM" id="MobiDB-lite"/>
    </source>
</evidence>
<dbReference type="PANTHER" id="PTHR46619">
    <property type="entry name" value="RNA RECOGNITION MOTIF XS DOMAIN PROTEIN-RELATED"/>
    <property type="match status" value="1"/>
</dbReference>
<evidence type="ECO:0000313" key="3">
    <source>
        <dbReference type="EMBL" id="KAE8733063.1"/>
    </source>
</evidence>
<evidence type="ECO:0000313" key="4">
    <source>
        <dbReference type="Proteomes" id="UP000436088"/>
    </source>
</evidence>
<feature type="compositionally biased region" description="Basic and acidic residues" evidence="1">
    <location>
        <begin position="20"/>
        <end position="33"/>
    </location>
</feature>
<comment type="caution">
    <text evidence="3">The sequence shown here is derived from an EMBL/GenBank/DDBJ whole genome shotgun (WGS) entry which is preliminary data.</text>
</comment>
<feature type="compositionally biased region" description="Basic and acidic residues" evidence="1">
    <location>
        <begin position="510"/>
        <end position="532"/>
    </location>
</feature>
<feature type="compositionally biased region" description="Basic and acidic residues" evidence="1">
    <location>
        <begin position="1"/>
        <end position="10"/>
    </location>
</feature>
<feature type="region of interest" description="Disordered" evidence="1">
    <location>
        <begin position="83"/>
        <end position="104"/>
    </location>
</feature>
<dbReference type="EMBL" id="VEPZ02000127">
    <property type="protein sequence ID" value="KAE8733063.1"/>
    <property type="molecule type" value="Genomic_DNA"/>
</dbReference>
<reference evidence="3" key="1">
    <citation type="submission" date="2019-09" db="EMBL/GenBank/DDBJ databases">
        <title>Draft genome information of white flower Hibiscus syriacus.</title>
        <authorList>
            <person name="Kim Y.-M."/>
        </authorList>
    </citation>
    <scope>NUCLEOTIDE SEQUENCE [LARGE SCALE GENOMIC DNA]</scope>
    <source>
        <strain evidence="3">YM2019G1</strain>
    </source>
</reference>
<sequence>MPSKRWDSRHPYPGSHHRDRSSGSKRKEPEKQLKYQKSNQADNDSELCFKKLSEFNESLRRKQLLTSTKFQWNHLLSENLEKEPAACSKPEPTMSNDRKVSPSSMSRLGIDLTEEKQFFFSRSPHTKEESLCFGDFRYPDVGETDGFGGFGEIFDSDSSPVIYEKAMKRMRRTQEVIESSYRKVESEITRASAIDSIVDKFDGSGEMSEQKREILHGGRRLHEEDCSRRVLTQPYGDFSGEQVPFHGEKHELSEGHGHALNETPSHDETQQMQEGFSLSVPRLHFGLNGESQVMEQETEIRGSRMCYPKDQNEAYFHCKILKLQQEGSTQHISLTEEVGINGQSPMQHPKKRIIDLREIRETRISTLTQTSDVLDDEILDIERSDEDSGLQWNITDSDYPFCSSRMQEVPQSTNRKSIKQRLGRSCRVNYLDHQHRKNRKQRLSPPYQAHRSRRSIKQRLGPPCQNHNPIGRHKTRKPMKENENKVHIPTAMPRIEKHKVRKHVKGNVSESHKGVHARDDVLHSTKRGRTEPPEDSDEFKQLVHGAYVKFIKALNENPAQRRKYTDKGETKNLKCCVCGSKSEDFVDNALACAEALAMKEDLVVWPPVVILHNSSIGTTISDDRIIVSIEEIEAFLRGMGFGRGISKVCRGKPANWSIMVVIFHGTISGLQDAERLHNMYAENKHGRAEFMRVDCHSGETKKTPLNKVEDVLYGYLGVAGDMDKLDFETKSHSVVKSKKEIYSIADQWE</sequence>